<feature type="compositionally biased region" description="Polar residues" evidence="1">
    <location>
        <begin position="934"/>
        <end position="955"/>
    </location>
</feature>
<dbReference type="GO" id="GO:0071944">
    <property type="term" value="C:cell periphery"/>
    <property type="evidence" value="ECO:0007669"/>
    <property type="project" value="TreeGrafter"/>
</dbReference>
<dbReference type="GeneID" id="27662474"/>
<sequence>MPNMVVRKPLPQTYDGTGSGSPGGVNSDSVPDVLRPGRNPHPNAYSPAPPSPYSNFQTDEQSAWAQPAPPAMPQGITSQNDSSQQPTPQQQPPPIPTAVPTILLQSATGSSTASGFSETNPFKRKAVMSAESPVQSPAVAVPPLPSAPAPPPPPPASQPLPPTTSFSQLSMDDQTGNPWQPTPIDSRRGSQAPIPVIPENEAVGGGENAWASQNATESPFRRPSPNPAASNRDSNLISFPPDEDADIAGWDEVASPVAAPGAGAASLPPPRPPFTPLNGKETASDSNPVFEDRNAWDDLGARSGQPQPLPTNLVTEPAGEGWNLVDNEPVPGQLSRQSTWENFTDDEEDVEQPNSSQAKPAKPPLKPKPKNKNKLKEKNVVPSVPVGAVDTSAPLISIDSPPPTSKPDEPVPAAAPTDSLQAVSQEAEEPAPLLPPRSMLDVDGDTPPRQPPRPSQSAKAETYQVKNISWYDVSASQNPRVSPILVQNANGPCPLVALVNALTLTTPADISTALVETLRSREQVSLSFLLDAVFDELMSSRRSSRNSDLPDVDELYKFLKGLHTGMNVNPRFIPTQQVITAFRRTSLTHLHPTERDDMIPGTFEDTREMQLYATFSIPLIHGWLPKKGDGAYEALSRQAASYEDVQNLLFREEELEEKLSSPSGDGLTEDEQQVFQDILEIKNFLHGSATQLTPFGLDIVAKAMRPGTFAILFRNDHFSTLYRHPQTMQLLSLVTDAGYASHDEVIWETLVDVNGEHAEFYSGDFRLVGNSMQQNASSGTAGSGSRHGGSASNNQNGWTTVRGRRQNQSEQHESHSPLLSNDELSRHEQEDRDLALALQLQEEEEEQQRADEAHRNSRLSEQFIEQNARPANQSRRPSNAAGGGRYNSSQPVPVSSRRSSAGFPPGSLLDSNPNHRRTSSSSASGSALGSTMSNGQRIGQYSSGRTPSRSPSHQQVVRPLVPPTSTSRVNTRPAVNRPADNDENDEAPPSYEQAAKLAPYHPPPGAPGSESAAGGRNSAAGSSSNLGGSSRASISTPSPRPLGGYATTSGRQNFAPGTYSAYQQQQAARSDRDCTIM</sequence>
<dbReference type="InterPro" id="IPR033979">
    <property type="entry name" value="MINDY_domain"/>
</dbReference>
<dbReference type="VEuPathDB" id="FungiDB:SPSK_00219"/>
<feature type="compositionally biased region" description="Low complexity" evidence="1">
    <location>
        <begin position="73"/>
        <end position="88"/>
    </location>
</feature>
<feature type="compositionally biased region" description="Low complexity" evidence="1">
    <location>
        <begin position="253"/>
        <end position="266"/>
    </location>
</feature>
<dbReference type="GO" id="GO:1990380">
    <property type="term" value="F:K48-linked deubiquitinase activity"/>
    <property type="evidence" value="ECO:0007669"/>
    <property type="project" value="InterPro"/>
</dbReference>
<feature type="compositionally biased region" description="Polar residues" evidence="1">
    <location>
        <begin position="304"/>
        <end position="314"/>
    </location>
</feature>
<feature type="compositionally biased region" description="Low complexity" evidence="1">
    <location>
        <begin position="1007"/>
        <end position="1035"/>
    </location>
</feature>
<dbReference type="EMBL" id="AXCR01000008">
    <property type="protein sequence ID" value="KJR83948.1"/>
    <property type="molecule type" value="Genomic_DNA"/>
</dbReference>
<organism evidence="3 4">
    <name type="scientific">Sporothrix schenckii 1099-18</name>
    <dbReference type="NCBI Taxonomy" id="1397361"/>
    <lineage>
        <taxon>Eukaryota</taxon>
        <taxon>Fungi</taxon>
        <taxon>Dikarya</taxon>
        <taxon>Ascomycota</taxon>
        <taxon>Pezizomycotina</taxon>
        <taxon>Sordariomycetes</taxon>
        <taxon>Sordariomycetidae</taxon>
        <taxon>Ophiostomatales</taxon>
        <taxon>Ophiostomataceae</taxon>
        <taxon>Sporothrix</taxon>
    </lineage>
</organism>
<dbReference type="GO" id="GO:0004843">
    <property type="term" value="F:cysteine-type deubiquitinase activity"/>
    <property type="evidence" value="ECO:0007669"/>
    <property type="project" value="InterPro"/>
</dbReference>
<dbReference type="PANTHER" id="PTHR18063:SF6">
    <property type="entry name" value="UBIQUITIN CARBOXYL-TERMINAL HYDROLASE"/>
    <property type="match status" value="1"/>
</dbReference>
<dbReference type="PANTHER" id="PTHR18063">
    <property type="entry name" value="NF-E2 INDUCIBLE PROTEIN"/>
    <property type="match status" value="1"/>
</dbReference>
<feature type="region of interest" description="Disordered" evidence="1">
    <location>
        <begin position="863"/>
        <end position="1077"/>
    </location>
</feature>
<feature type="compositionally biased region" description="Pro residues" evidence="1">
    <location>
        <begin position="140"/>
        <end position="162"/>
    </location>
</feature>
<evidence type="ECO:0000313" key="4">
    <source>
        <dbReference type="Proteomes" id="UP000033710"/>
    </source>
</evidence>
<gene>
    <name evidence="3" type="ORF">SPSK_00219</name>
</gene>
<dbReference type="GO" id="GO:0016807">
    <property type="term" value="F:cysteine-type carboxypeptidase activity"/>
    <property type="evidence" value="ECO:0007669"/>
    <property type="project" value="TreeGrafter"/>
</dbReference>
<feature type="domain" description="MINDY deubiquitinase" evidence="2">
    <location>
        <begin position="461"/>
        <end position="765"/>
    </location>
</feature>
<feature type="compositionally biased region" description="Basic and acidic residues" evidence="1">
    <location>
        <begin position="290"/>
        <end position="300"/>
    </location>
</feature>
<reference evidence="3 4" key="2">
    <citation type="journal article" date="2015" name="Eukaryot. Cell">
        <title>Asexual propagation of a virulent clone complex in a human and feline outbreak of sporotrichosis.</title>
        <authorList>
            <person name="Teixeira Mde M."/>
            <person name="Rodrigues A.M."/>
            <person name="Tsui C.K."/>
            <person name="de Almeida L.G."/>
            <person name="Van Diepeningen A.D."/>
            <person name="van den Ende B.G."/>
            <person name="Fernandes G.F."/>
            <person name="Kano R."/>
            <person name="Hamelin R.C."/>
            <person name="Lopes-Bezerra L.M."/>
            <person name="Vasconcelos A.T."/>
            <person name="de Hoog S."/>
            <person name="de Camargo Z.P."/>
            <person name="Felipe M.S."/>
        </authorList>
    </citation>
    <scope>NUCLEOTIDE SEQUENCE [LARGE SCALE GENOMIC DNA]</scope>
    <source>
        <strain evidence="3 4">1099-18</strain>
    </source>
</reference>
<evidence type="ECO:0000313" key="3">
    <source>
        <dbReference type="EMBL" id="KJR83948.1"/>
    </source>
</evidence>
<protein>
    <recommendedName>
        <fullName evidence="2">MINDY deubiquitinase domain-containing protein</fullName>
    </recommendedName>
</protein>
<name>A0A0F2M2M6_SPOSC</name>
<feature type="compositionally biased region" description="Low complexity" evidence="1">
    <location>
        <begin position="1059"/>
        <end position="1068"/>
    </location>
</feature>
<reference evidence="3 4" key="1">
    <citation type="journal article" date="2014" name="BMC Genomics">
        <title>Comparative genomics of the major fungal agents of human and animal Sporotrichosis: Sporothrix schenckii and Sporothrix brasiliensis.</title>
        <authorList>
            <person name="Teixeira M.M."/>
            <person name="de Almeida L.G."/>
            <person name="Kubitschek-Barreira P."/>
            <person name="Alves F.L."/>
            <person name="Kioshima E.S."/>
            <person name="Abadio A.K."/>
            <person name="Fernandes L."/>
            <person name="Derengowski L.S."/>
            <person name="Ferreira K.S."/>
            <person name="Souza R.C."/>
            <person name="Ruiz J.C."/>
            <person name="de Andrade N.C."/>
            <person name="Paes H.C."/>
            <person name="Nicola A.M."/>
            <person name="Albuquerque P."/>
            <person name="Gerber A.L."/>
            <person name="Martins V.P."/>
            <person name="Peconick L.D."/>
            <person name="Neto A.V."/>
            <person name="Chaucanez C.B."/>
            <person name="Silva P.A."/>
            <person name="Cunha O.L."/>
            <person name="de Oliveira F.F."/>
            <person name="dos Santos T.C."/>
            <person name="Barros A.L."/>
            <person name="Soares M.A."/>
            <person name="de Oliveira L.M."/>
            <person name="Marini M.M."/>
            <person name="Villalobos-Duno H."/>
            <person name="Cunha M.M."/>
            <person name="de Hoog S."/>
            <person name="da Silveira J.F."/>
            <person name="Henrissat B."/>
            <person name="Nino-Vega G.A."/>
            <person name="Cisalpino P.S."/>
            <person name="Mora-Montes H.M."/>
            <person name="Almeida S.R."/>
            <person name="Stajich J.E."/>
            <person name="Lopes-Bezerra L.M."/>
            <person name="Vasconcelos A.T."/>
            <person name="Felipe M.S."/>
        </authorList>
    </citation>
    <scope>NUCLEOTIDE SEQUENCE [LARGE SCALE GENOMIC DNA]</scope>
    <source>
        <strain evidence="3 4">1099-18</strain>
    </source>
</reference>
<feature type="compositionally biased region" description="Polar residues" evidence="1">
    <location>
        <begin position="163"/>
        <end position="179"/>
    </location>
</feature>
<comment type="caution">
    <text evidence="3">The sequence shown here is derived from an EMBL/GenBank/DDBJ whole genome shotgun (WGS) entry which is preliminary data.</text>
</comment>
<feature type="compositionally biased region" description="Low complexity" evidence="1">
    <location>
        <begin position="919"/>
        <end position="933"/>
    </location>
</feature>
<dbReference type="Proteomes" id="UP000033710">
    <property type="component" value="Unassembled WGS sequence"/>
</dbReference>
<feature type="region of interest" description="Disordered" evidence="1">
    <location>
        <begin position="1"/>
        <end position="461"/>
    </location>
</feature>
<feature type="compositionally biased region" description="Polar residues" evidence="1">
    <location>
        <begin position="863"/>
        <end position="877"/>
    </location>
</feature>
<dbReference type="GO" id="GO:0071108">
    <property type="term" value="P:protein K48-linked deubiquitination"/>
    <property type="evidence" value="ECO:0007669"/>
    <property type="project" value="TreeGrafter"/>
</dbReference>
<feature type="region of interest" description="Disordered" evidence="1">
    <location>
        <begin position="773"/>
        <end position="832"/>
    </location>
</feature>
<proteinExistence type="predicted"/>
<evidence type="ECO:0000259" key="2">
    <source>
        <dbReference type="Pfam" id="PF04424"/>
    </source>
</evidence>
<feature type="compositionally biased region" description="Low complexity" evidence="1">
    <location>
        <begin position="106"/>
        <end position="115"/>
    </location>
</feature>
<accession>A0A0F2M2M6</accession>
<dbReference type="GO" id="GO:0005829">
    <property type="term" value="C:cytosol"/>
    <property type="evidence" value="ECO:0007669"/>
    <property type="project" value="TreeGrafter"/>
</dbReference>
<dbReference type="RefSeq" id="XP_016586624.1">
    <property type="nucleotide sequence ID" value="XM_016727197.1"/>
</dbReference>
<feature type="compositionally biased region" description="Polar residues" evidence="1">
    <location>
        <begin position="227"/>
        <end position="237"/>
    </location>
</feature>
<dbReference type="Pfam" id="PF04424">
    <property type="entry name" value="MINDY_DUB"/>
    <property type="match status" value="1"/>
</dbReference>
<dbReference type="InterPro" id="IPR007518">
    <property type="entry name" value="MINDY"/>
</dbReference>
<dbReference type="AlphaFoldDB" id="A0A0F2M2M6"/>
<dbReference type="OrthoDB" id="10261212at2759"/>
<evidence type="ECO:0000256" key="1">
    <source>
        <dbReference type="SAM" id="MobiDB-lite"/>
    </source>
</evidence>
<dbReference type="KEGG" id="ssck:SPSK_00219"/>
<feature type="compositionally biased region" description="Low complexity" evidence="1">
    <location>
        <begin position="888"/>
        <end position="900"/>
    </location>
</feature>
<feature type="compositionally biased region" description="Basic and acidic residues" evidence="1">
    <location>
        <begin position="823"/>
        <end position="832"/>
    </location>
</feature>